<organism evidence="2 3">
    <name type="scientific">Cryphonectria parasitica (strain ATCC 38755 / EP155)</name>
    <dbReference type="NCBI Taxonomy" id="660469"/>
    <lineage>
        <taxon>Eukaryota</taxon>
        <taxon>Fungi</taxon>
        <taxon>Dikarya</taxon>
        <taxon>Ascomycota</taxon>
        <taxon>Pezizomycotina</taxon>
        <taxon>Sordariomycetes</taxon>
        <taxon>Sordariomycetidae</taxon>
        <taxon>Diaporthales</taxon>
        <taxon>Cryphonectriaceae</taxon>
        <taxon>Cryphonectria-Endothia species complex</taxon>
        <taxon>Cryphonectria</taxon>
    </lineage>
</organism>
<feature type="chain" id="PRO_5040398287" evidence="1">
    <location>
        <begin position="21"/>
        <end position="116"/>
    </location>
</feature>
<dbReference type="GeneID" id="63837408"/>
<evidence type="ECO:0000313" key="2">
    <source>
        <dbReference type="EMBL" id="KAF3766914.1"/>
    </source>
</evidence>
<protein>
    <submittedName>
        <fullName evidence="2">Uncharacterized protein</fullName>
    </submittedName>
</protein>
<dbReference type="AlphaFoldDB" id="A0A9P4Y4Q1"/>
<proteinExistence type="predicted"/>
<reference evidence="2" key="1">
    <citation type="journal article" date="2020" name="Phytopathology">
        <title>Genome sequence of the chestnut blight fungus Cryphonectria parasitica EP155: A fundamental resource for an archetypical invasive plant pathogen.</title>
        <authorList>
            <person name="Crouch J.A."/>
            <person name="Dawe A."/>
            <person name="Aerts A."/>
            <person name="Barry K."/>
            <person name="Churchill A.C.L."/>
            <person name="Grimwood J."/>
            <person name="Hillman B."/>
            <person name="Milgroom M.G."/>
            <person name="Pangilinan J."/>
            <person name="Smith M."/>
            <person name="Salamov A."/>
            <person name="Schmutz J."/>
            <person name="Yadav J."/>
            <person name="Grigoriev I.V."/>
            <person name="Nuss D."/>
        </authorList>
    </citation>
    <scope>NUCLEOTIDE SEQUENCE</scope>
    <source>
        <strain evidence="2">EP155</strain>
    </source>
</reference>
<keyword evidence="3" id="KW-1185">Reference proteome</keyword>
<dbReference type="Proteomes" id="UP000803844">
    <property type="component" value="Unassembled WGS sequence"/>
</dbReference>
<dbReference type="EMBL" id="MU032346">
    <property type="protein sequence ID" value="KAF3766914.1"/>
    <property type="molecule type" value="Genomic_DNA"/>
</dbReference>
<dbReference type="OrthoDB" id="5381951at2759"/>
<accession>A0A9P4Y4Q1</accession>
<evidence type="ECO:0000256" key="1">
    <source>
        <dbReference type="SAM" id="SignalP"/>
    </source>
</evidence>
<feature type="signal peptide" evidence="1">
    <location>
        <begin position="1"/>
        <end position="20"/>
    </location>
</feature>
<sequence>MQFITTTIYIALAALPIVSANGCYSGGNTYAQYGSADDLNTARAEACNALTRTYCSTNGAASINFKAKSNAGSQTLTLLTDDCLAALTTEMEACAHGSEQDHGSFHYTDDPNAGAC</sequence>
<evidence type="ECO:0000313" key="3">
    <source>
        <dbReference type="Proteomes" id="UP000803844"/>
    </source>
</evidence>
<keyword evidence="1" id="KW-0732">Signal</keyword>
<dbReference type="RefSeq" id="XP_040777875.1">
    <property type="nucleotide sequence ID" value="XM_040920279.1"/>
</dbReference>
<gene>
    <name evidence="2" type="ORF">M406DRAFT_328028</name>
</gene>
<name>A0A9P4Y4Q1_CRYP1</name>
<comment type="caution">
    <text evidence="2">The sequence shown here is derived from an EMBL/GenBank/DDBJ whole genome shotgun (WGS) entry which is preliminary data.</text>
</comment>